<evidence type="ECO:0000313" key="2">
    <source>
        <dbReference type="Proteomes" id="UP000187209"/>
    </source>
</evidence>
<name>A0A1R2CHM4_9CILI</name>
<dbReference type="OrthoDB" id="324230at2759"/>
<reference evidence="1 2" key="1">
    <citation type="submission" date="2016-11" db="EMBL/GenBank/DDBJ databases">
        <title>The macronuclear genome of Stentor coeruleus: a giant cell with tiny introns.</title>
        <authorList>
            <person name="Slabodnick M."/>
            <person name="Ruby J.G."/>
            <person name="Reiff S.B."/>
            <person name="Swart E.C."/>
            <person name="Gosai S."/>
            <person name="Prabakaran S."/>
            <person name="Witkowska E."/>
            <person name="Larue G.E."/>
            <person name="Fisher S."/>
            <person name="Freeman R.M."/>
            <person name="Gunawardena J."/>
            <person name="Chu W."/>
            <person name="Stover N.A."/>
            <person name="Gregory B.D."/>
            <person name="Nowacki M."/>
            <person name="Derisi J."/>
            <person name="Roy S.W."/>
            <person name="Marshall W.F."/>
            <person name="Sood P."/>
        </authorList>
    </citation>
    <scope>NUCLEOTIDE SEQUENCE [LARGE SCALE GENOMIC DNA]</scope>
    <source>
        <strain evidence="1">WM001</strain>
    </source>
</reference>
<accession>A0A1R2CHM4</accession>
<proteinExistence type="predicted"/>
<comment type="caution">
    <text evidence="1">The sequence shown here is derived from an EMBL/GenBank/DDBJ whole genome shotgun (WGS) entry which is preliminary data.</text>
</comment>
<organism evidence="1 2">
    <name type="scientific">Stentor coeruleus</name>
    <dbReference type="NCBI Taxonomy" id="5963"/>
    <lineage>
        <taxon>Eukaryota</taxon>
        <taxon>Sar</taxon>
        <taxon>Alveolata</taxon>
        <taxon>Ciliophora</taxon>
        <taxon>Postciliodesmatophora</taxon>
        <taxon>Heterotrichea</taxon>
        <taxon>Heterotrichida</taxon>
        <taxon>Stentoridae</taxon>
        <taxon>Stentor</taxon>
    </lineage>
</organism>
<gene>
    <name evidence="1" type="ORF">SteCoe_9496</name>
</gene>
<sequence length="212" mass="25226">MESKILRERLSVASRSSRRTSTQFLKKSLTTDYLINPNLKAQTFIPFFKERDGMNKLINFQETEETPKTRTLYTPTPNTTTKRRRLIKKVTPIYPTIGSYNLQDSWIKRSFSVKKLTQTQNLEEMSLTKNLEKNINKSFQTGKARIYKYNIENAIDSKAKRINVQRKLGIWERLKIYGTPEEIKEELRFTQQKNNIKQYQCEIKNYLNELKR</sequence>
<evidence type="ECO:0000313" key="1">
    <source>
        <dbReference type="EMBL" id="OMJ88544.1"/>
    </source>
</evidence>
<dbReference type="AlphaFoldDB" id="A0A1R2CHM4"/>
<keyword evidence="2" id="KW-1185">Reference proteome</keyword>
<dbReference type="Proteomes" id="UP000187209">
    <property type="component" value="Unassembled WGS sequence"/>
</dbReference>
<dbReference type="EMBL" id="MPUH01000148">
    <property type="protein sequence ID" value="OMJ88544.1"/>
    <property type="molecule type" value="Genomic_DNA"/>
</dbReference>
<protein>
    <submittedName>
        <fullName evidence="1">Uncharacterized protein</fullName>
    </submittedName>
</protein>